<keyword evidence="1" id="KW-1133">Transmembrane helix</keyword>
<sequence length="53" mass="6394">MFIIWLAVAIFLLFIVLELGVSFWLNLERDEEMSKPKEMFHIIREKLVRKNVS</sequence>
<proteinExistence type="predicted"/>
<evidence type="ECO:0000313" key="3">
    <source>
        <dbReference type="Proteomes" id="UP001234602"/>
    </source>
</evidence>
<name>A0AAW7IFW9_9BACI</name>
<evidence type="ECO:0000256" key="1">
    <source>
        <dbReference type="SAM" id="Phobius"/>
    </source>
</evidence>
<reference evidence="2" key="1">
    <citation type="submission" date="2023-06" db="EMBL/GenBank/DDBJ databases">
        <title>Comparative genomics of Bacillaceae isolates and their secondary metabolite potential.</title>
        <authorList>
            <person name="Song L."/>
            <person name="Nielsen L.J."/>
            <person name="Mohite O."/>
            <person name="Xu X."/>
            <person name="Weber T."/>
            <person name="Kovacs A.T."/>
        </authorList>
    </citation>
    <scope>NUCLEOTIDE SEQUENCE</scope>
    <source>
        <strain evidence="2">D8_B_37</strain>
    </source>
</reference>
<dbReference type="EMBL" id="JAUCEY010000008">
    <property type="protein sequence ID" value="MDM5452947.1"/>
    <property type="molecule type" value="Genomic_DNA"/>
</dbReference>
<accession>A0AAW7IFW9</accession>
<dbReference type="AlphaFoldDB" id="A0AAW7IFW9"/>
<keyword evidence="1" id="KW-0812">Transmembrane</keyword>
<feature type="transmembrane region" description="Helical" evidence="1">
    <location>
        <begin position="6"/>
        <end position="27"/>
    </location>
</feature>
<evidence type="ECO:0000313" key="2">
    <source>
        <dbReference type="EMBL" id="MDM5452947.1"/>
    </source>
</evidence>
<gene>
    <name evidence="2" type="ORF">QUF89_12205</name>
</gene>
<comment type="caution">
    <text evidence="2">The sequence shown here is derived from an EMBL/GenBank/DDBJ whole genome shotgun (WGS) entry which is preliminary data.</text>
</comment>
<dbReference type="Proteomes" id="UP001234602">
    <property type="component" value="Unassembled WGS sequence"/>
</dbReference>
<organism evidence="2 3">
    <name type="scientific">Peribacillus simplex</name>
    <dbReference type="NCBI Taxonomy" id="1478"/>
    <lineage>
        <taxon>Bacteria</taxon>
        <taxon>Bacillati</taxon>
        <taxon>Bacillota</taxon>
        <taxon>Bacilli</taxon>
        <taxon>Bacillales</taxon>
        <taxon>Bacillaceae</taxon>
        <taxon>Peribacillus</taxon>
    </lineage>
</organism>
<keyword evidence="1" id="KW-0472">Membrane</keyword>
<protein>
    <submittedName>
        <fullName evidence="2">Uncharacterized protein</fullName>
    </submittedName>
</protein>
<dbReference type="RefSeq" id="WP_155727338.1">
    <property type="nucleotide sequence ID" value="NZ_CP011008.1"/>
</dbReference>